<dbReference type="AlphaFoldDB" id="F0WYS5"/>
<evidence type="ECO:0000256" key="1">
    <source>
        <dbReference type="SAM" id="MobiDB-lite"/>
    </source>
</evidence>
<keyword evidence="2" id="KW-0812">Transmembrane</keyword>
<organism evidence="3">
    <name type="scientific">Albugo laibachii Nc14</name>
    <dbReference type="NCBI Taxonomy" id="890382"/>
    <lineage>
        <taxon>Eukaryota</taxon>
        <taxon>Sar</taxon>
        <taxon>Stramenopiles</taxon>
        <taxon>Oomycota</taxon>
        <taxon>Peronosporomycetes</taxon>
        <taxon>Albuginales</taxon>
        <taxon>Albuginaceae</taxon>
        <taxon>Albugo</taxon>
    </lineage>
</organism>
<accession>F0WYS5</accession>
<feature type="compositionally biased region" description="Basic and acidic residues" evidence="1">
    <location>
        <begin position="76"/>
        <end position="93"/>
    </location>
</feature>
<keyword evidence="2" id="KW-0472">Membrane</keyword>
<sequence>MLCKYRLYRSRISILLIIANGAFQIVSGSWKPYLATHFLKCVSTDNNTNFKSCGNCLGQQAPKNFANMVAGEKMPEEKKRCKIGDEKEDEEKNSSSARRGRSAKTSQNPTIAKTDKAVKDFYFWVGKNDKLTDAALKECNYDCPELEIQCFKTVGLNVKKLGSPNDYMMPARIRKDETSVMTTLQYEKILAWFNIGNWCTPGMPSSFRSTN</sequence>
<dbReference type="HOGENOM" id="CLU_1306798_0_0_1"/>
<reference evidence="3" key="2">
    <citation type="submission" date="2011-02" db="EMBL/GenBank/DDBJ databases">
        <authorList>
            <person name="MacLean D."/>
        </authorList>
    </citation>
    <scope>NUCLEOTIDE SEQUENCE</scope>
</reference>
<gene>
    <name evidence="3" type="primary">AlNc14C396G11335</name>
    <name evidence="3" type="ORF">ALNC14_127780</name>
</gene>
<feature type="region of interest" description="Disordered" evidence="1">
    <location>
        <begin position="76"/>
        <end position="110"/>
    </location>
</feature>
<protein>
    <submittedName>
        <fullName evidence="3">AlNc14C396G11335 protein</fullName>
    </submittedName>
</protein>
<evidence type="ECO:0000313" key="3">
    <source>
        <dbReference type="EMBL" id="CCA26634.1"/>
    </source>
</evidence>
<dbReference type="EMBL" id="FR824439">
    <property type="protein sequence ID" value="CCA26634.1"/>
    <property type="molecule type" value="Genomic_DNA"/>
</dbReference>
<name>F0WYS5_9STRA</name>
<feature type="transmembrane region" description="Helical" evidence="2">
    <location>
        <begin position="12"/>
        <end position="30"/>
    </location>
</feature>
<proteinExistence type="predicted"/>
<reference evidence="3" key="1">
    <citation type="journal article" date="2011" name="PLoS Biol.">
        <title>Gene gain and loss during evolution of obligate parasitism in the white rust pathogen of Arabidopsis thaliana.</title>
        <authorList>
            <person name="Kemen E."/>
            <person name="Gardiner A."/>
            <person name="Schultz-Larsen T."/>
            <person name="Kemen A.C."/>
            <person name="Balmuth A.L."/>
            <person name="Robert-Seilaniantz A."/>
            <person name="Bailey K."/>
            <person name="Holub E."/>
            <person name="Studholme D.J."/>
            <person name="Maclean D."/>
            <person name="Jones J.D."/>
        </authorList>
    </citation>
    <scope>NUCLEOTIDE SEQUENCE</scope>
</reference>
<evidence type="ECO:0000256" key="2">
    <source>
        <dbReference type="SAM" id="Phobius"/>
    </source>
</evidence>
<keyword evidence="2" id="KW-1133">Transmembrane helix</keyword>